<keyword evidence="4" id="KW-1133">Transmembrane helix</keyword>
<evidence type="ECO:0000256" key="2">
    <source>
        <dbReference type="ARBA" id="ARBA00007200"/>
    </source>
</evidence>
<dbReference type="PANTHER" id="PTHR10877:SF195">
    <property type="entry name" value="POLYCYSTIC KIDNEY DISEASE PROTEIN 1-LIKE 3 ISOFORM X1"/>
    <property type="match status" value="1"/>
</dbReference>
<reference evidence="8" key="1">
    <citation type="journal article" date="2016" name="Nature">
        <title>Genome evolution in the allotetraploid frog Xenopus laevis.</title>
        <authorList>
            <person name="Session A.M."/>
            <person name="Uno Y."/>
            <person name="Kwon T."/>
            <person name="Chapman J.A."/>
            <person name="Toyoda A."/>
            <person name="Takahashi S."/>
            <person name="Fukui A."/>
            <person name="Hikosaka A."/>
            <person name="Suzuki A."/>
            <person name="Kondo M."/>
            <person name="van Heeringen S.J."/>
            <person name="Quigley I."/>
            <person name="Heinz S."/>
            <person name="Ogino H."/>
            <person name="Ochi H."/>
            <person name="Hellsten U."/>
            <person name="Lyons J.B."/>
            <person name="Simakov O."/>
            <person name="Putnam N."/>
            <person name="Stites J."/>
            <person name="Kuroki Y."/>
            <person name="Tanaka T."/>
            <person name="Michiue T."/>
            <person name="Watanabe M."/>
            <person name="Bogdanovic O."/>
            <person name="Lister R."/>
            <person name="Georgiou G."/>
            <person name="Paranjpe S.S."/>
            <person name="van Kruijsbergen I."/>
            <person name="Shu S."/>
            <person name="Carlson J."/>
            <person name="Kinoshita T."/>
            <person name="Ohta Y."/>
            <person name="Mawaribuchi S."/>
            <person name="Jenkins J."/>
            <person name="Grimwood J."/>
            <person name="Schmutz J."/>
            <person name="Mitros T."/>
            <person name="Mozaffari S.V."/>
            <person name="Suzuki Y."/>
            <person name="Haramoto Y."/>
            <person name="Yamamoto T.S."/>
            <person name="Takagi C."/>
            <person name="Heald R."/>
            <person name="Miller K."/>
            <person name="Haudenschild C."/>
            <person name="Kitzman J."/>
            <person name="Nakayama T."/>
            <person name="Izutsu Y."/>
            <person name="Robert J."/>
            <person name="Fortriede J."/>
            <person name="Burns K."/>
            <person name="Lotay V."/>
            <person name="Karimi K."/>
            <person name="Yasuoka Y."/>
            <person name="Dichmann D.S."/>
            <person name="Flajnik M.F."/>
            <person name="Houston D.W."/>
            <person name="Shendure J."/>
            <person name="DuPasquier L."/>
            <person name="Vize P.D."/>
            <person name="Zorn A.M."/>
            <person name="Ito M."/>
            <person name="Marcotte E.M."/>
            <person name="Wallingford J.B."/>
            <person name="Ito Y."/>
            <person name="Asashima M."/>
            <person name="Ueno N."/>
            <person name="Matsuda Y."/>
            <person name="Veenstra G.J."/>
            <person name="Fujiyama A."/>
            <person name="Harland R.M."/>
            <person name="Taira M."/>
            <person name="Rokhsar D.S."/>
        </authorList>
    </citation>
    <scope>NUCLEOTIDE SEQUENCE [LARGE SCALE GENOMIC DNA]</scope>
    <source>
        <strain evidence="8">J</strain>
    </source>
</reference>
<dbReference type="OMA" id="FESANGQ"/>
<dbReference type="InterPro" id="IPR051223">
    <property type="entry name" value="Polycystin"/>
</dbReference>
<protein>
    <recommendedName>
        <fullName evidence="6">Polycystin domain-containing protein</fullName>
    </recommendedName>
</protein>
<evidence type="ECO:0000256" key="4">
    <source>
        <dbReference type="ARBA" id="ARBA00022989"/>
    </source>
</evidence>
<evidence type="ECO:0000256" key="3">
    <source>
        <dbReference type="ARBA" id="ARBA00022692"/>
    </source>
</evidence>
<dbReference type="AlphaFoldDB" id="A0A974HNB8"/>
<evidence type="ECO:0000256" key="1">
    <source>
        <dbReference type="ARBA" id="ARBA00004141"/>
    </source>
</evidence>
<evidence type="ECO:0000313" key="8">
    <source>
        <dbReference type="Proteomes" id="UP000694892"/>
    </source>
</evidence>
<comment type="subcellular location">
    <subcellularLocation>
        <location evidence="1">Membrane</location>
        <topology evidence="1">Multi-pass membrane protein</topology>
    </subcellularLocation>
</comment>
<keyword evidence="3" id="KW-0812">Transmembrane</keyword>
<comment type="similarity">
    <text evidence="2">Belongs to the polycystin family.</text>
</comment>
<proteinExistence type="inferred from homology"/>
<organism evidence="7 8">
    <name type="scientific">Xenopus laevis</name>
    <name type="common">African clawed frog</name>
    <dbReference type="NCBI Taxonomy" id="8355"/>
    <lineage>
        <taxon>Eukaryota</taxon>
        <taxon>Metazoa</taxon>
        <taxon>Chordata</taxon>
        <taxon>Craniata</taxon>
        <taxon>Vertebrata</taxon>
        <taxon>Euteleostomi</taxon>
        <taxon>Amphibia</taxon>
        <taxon>Batrachia</taxon>
        <taxon>Anura</taxon>
        <taxon>Pipoidea</taxon>
        <taxon>Pipidae</taxon>
        <taxon>Xenopodinae</taxon>
        <taxon>Xenopus</taxon>
        <taxon>Xenopus</taxon>
    </lineage>
</organism>
<dbReference type="GO" id="GO:0050982">
    <property type="term" value="P:detection of mechanical stimulus"/>
    <property type="evidence" value="ECO:0007669"/>
    <property type="project" value="TreeGrafter"/>
</dbReference>
<keyword evidence="5" id="KW-0472">Membrane</keyword>
<dbReference type="Proteomes" id="UP000694892">
    <property type="component" value="Chromosome 4L"/>
</dbReference>
<evidence type="ECO:0000256" key="5">
    <source>
        <dbReference type="ARBA" id="ARBA00023136"/>
    </source>
</evidence>
<dbReference type="Pfam" id="PF20519">
    <property type="entry name" value="Polycystin_dom"/>
    <property type="match status" value="1"/>
</dbReference>
<dbReference type="InterPro" id="IPR046791">
    <property type="entry name" value="Polycystin_dom"/>
</dbReference>
<dbReference type="EMBL" id="CM004472">
    <property type="protein sequence ID" value="OCT84452.1"/>
    <property type="molecule type" value="Genomic_DNA"/>
</dbReference>
<dbReference type="PANTHER" id="PTHR10877">
    <property type="entry name" value="POLYCYSTIN FAMILY MEMBER"/>
    <property type="match status" value="1"/>
</dbReference>
<evidence type="ECO:0000259" key="6">
    <source>
        <dbReference type="Pfam" id="PF20519"/>
    </source>
</evidence>
<evidence type="ECO:0000313" key="7">
    <source>
        <dbReference type="EMBL" id="OCT84452.1"/>
    </source>
</evidence>
<feature type="domain" description="Polycystin" evidence="6">
    <location>
        <begin position="25"/>
        <end position="191"/>
    </location>
</feature>
<sequence length="191" mass="21573">MAYANKSPNEYNLNNAISQSFSGTFLQSGNIEDFYSSTSNSLLPKLYSQYTGFITDGNCFLLGSPRIRQLRRAFESANGQSQYNKEETGNYKAGWVPLGKNDTPDCEWKYYTEKELVGYPIWGQLGWYSGGGFVVELGKNISYASSTLTWLQTNQWLDTYTKAVFVEFNVYNANVQLFCLVTFLMETSAIG</sequence>
<dbReference type="GO" id="GO:0016020">
    <property type="term" value="C:membrane"/>
    <property type="evidence" value="ECO:0007669"/>
    <property type="project" value="UniProtKB-SubCell"/>
</dbReference>
<gene>
    <name evidence="7" type="ORF">XELAEV_18022605mg</name>
</gene>
<dbReference type="GO" id="GO:0005262">
    <property type="term" value="F:calcium channel activity"/>
    <property type="evidence" value="ECO:0007669"/>
    <property type="project" value="TreeGrafter"/>
</dbReference>
<accession>A0A974HNB8</accession>
<name>A0A974HNB8_XENLA</name>